<dbReference type="VEuPathDB" id="VectorBase:AALB20_036954"/>
<keyword evidence="2" id="KW-1185">Reference proteome</keyword>
<dbReference type="STRING" id="7167.A0A182F9G0"/>
<dbReference type="AlphaFoldDB" id="A0A182F9G0"/>
<evidence type="ECO:0000313" key="1">
    <source>
        <dbReference type="EnsemblMetazoa" id="AALB003135-PA"/>
    </source>
</evidence>
<dbReference type="PANTHER" id="PTHR12444:SF9">
    <property type="entry name" value="AGAP013133-PA"/>
    <property type="match status" value="1"/>
</dbReference>
<protein>
    <submittedName>
        <fullName evidence="1">Uncharacterized protein</fullName>
    </submittedName>
</protein>
<dbReference type="InterPro" id="IPR051851">
    <property type="entry name" value="EFR3_Homologs"/>
</dbReference>
<accession>A0A182F9G0</accession>
<reference evidence="1" key="2">
    <citation type="submission" date="2022-08" db="UniProtKB">
        <authorList>
            <consortium name="EnsemblMetazoa"/>
        </authorList>
    </citation>
    <scope>IDENTIFICATION</scope>
    <source>
        <strain evidence="1">STECLA/ALBI9_A</strain>
    </source>
</reference>
<dbReference type="EnsemblMetazoa" id="AALB003135-RA">
    <property type="protein sequence ID" value="AALB003135-PA"/>
    <property type="gene ID" value="AALB003135"/>
</dbReference>
<name>A0A182F9G0_ANOAL</name>
<sequence length="640" mass="73128">MPIHRQQCRRSVVVLALESCCALWESIAAALWGRAFSILSVSSAEPTGAYLASRRHTLSEDGHRRSGPGGFCASLEMFRLESFQISKLFSRKRLTSAETRHLADELKTCCGLFLDPTIRSPNIQGDKAQKILRTLVRRSRRDILQHIPERDAILECSLILVQNYVAHLQLRRQARRPAFAQAKPLFQAVIDMLIPEQQNEVIDIILRFLQQENLWKVEFICVEILQFVLECQSPAALLLAKLIDHVEQCLARSNIDQVRHVLAVLQNIIEPPHWQGTDYSELAKLLRFYHTSVFIGTTRNQIYELRRGFEKCLKKLILLLSELDRSAFFVMMLPLLLDTELSSGARIEFASIVEYAAAQINLGSNHLAVNGSFIVEYLLQHLAADDTIRCVQSCKVLTKLLESGNHNSTQFQSPKIFFIDTYYPIRLGRDFAALEKLLFELRPQMQHALLQAMLQHSAPKMNLDVFYQLICTVLVEAPGGFTAAAVCCLLLQLQKMFSYEATKVGESSGESSEAQAQHLDWVQHRRRIHGTVMAAMTLMSWIHRTGTLNEHVNGILNARFEHAPFLNPPLREVYRCAPHHIDWHEDRLFFNVLSIRYGLWKCFRLSEERIPKPVRMRSTGSTDDPRSGRLTYTLKRFVGA</sequence>
<reference evidence="1 2" key="1">
    <citation type="journal article" date="2017" name="G3 (Bethesda)">
        <title>The Physical Genome Mapping of Anopheles albimanus Corrected Scaffold Misassemblies and Identified Interarm Rearrangements in Genus Anopheles.</title>
        <authorList>
            <person name="Artemov G.N."/>
            <person name="Peery A.N."/>
            <person name="Jiang X."/>
            <person name="Tu Z."/>
            <person name="Stegniy V.N."/>
            <person name="Sharakhova M.V."/>
            <person name="Sharakhov I.V."/>
        </authorList>
    </citation>
    <scope>NUCLEOTIDE SEQUENCE [LARGE SCALE GENOMIC DNA]</scope>
    <source>
        <strain evidence="1 2">ALBI9_A</strain>
    </source>
</reference>
<evidence type="ECO:0000313" key="2">
    <source>
        <dbReference type="Proteomes" id="UP000069272"/>
    </source>
</evidence>
<dbReference type="PANTHER" id="PTHR12444">
    <property type="entry name" value="PROTEIN EFR3 HOMOLOG CMP44E"/>
    <property type="match status" value="1"/>
</dbReference>
<proteinExistence type="predicted"/>
<dbReference type="GO" id="GO:0005886">
    <property type="term" value="C:plasma membrane"/>
    <property type="evidence" value="ECO:0007669"/>
    <property type="project" value="TreeGrafter"/>
</dbReference>
<dbReference type="GO" id="GO:0072659">
    <property type="term" value="P:protein localization to plasma membrane"/>
    <property type="evidence" value="ECO:0007669"/>
    <property type="project" value="TreeGrafter"/>
</dbReference>
<dbReference type="Proteomes" id="UP000069272">
    <property type="component" value="Chromosome 2R"/>
</dbReference>
<organism evidence="1 2">
    <name type="scientific">Anopheles albimanus</name>
    <name type="common">New world malaria mosquito</name>
    <dbReference type="NCBI Taxonomy" id="7167"/>
    <lineage>
        <taxon>Eukaryota</taxon>
        <taxon>Metazoa</taxon>
        <taxon>Ecdysozoa</taxon>
        <taxon>Arthropoda</taxon>
        <taxon>Hexapoda</taxon>
        <taxon>Insecta</taxon>
        <taxon>Pterygota</taxon>
        <taxon>Neoptera</taxon>
        <taxon>Endopterygota</taxon>
        <taxon>Diptera</taxon>
        <taxon>Nematocera</taxon>
        <taxon>Culicoidea</taxon>
        <taxon>Culicidae</taxon>
        <taxon>Anophelinae</taxon>
        <taxon>Anopheles</taxon>
    </lineage>
</organism>
<dbReference type="VEuPathDB" id="VectorBase:AALB003135"/>